<comment type="subcellular location">
    <subcellularLocation>
        <location evidence="1">Nucleus</location>
    </subcellularLocation>
</comment>
<accession>A0ABQ9IK24</accession>
<evidence type="ECO:0000259" key="3">
    <source>
        <dbReference type="Pfam" id="PF04218"/>
    </source>
</evidence>
<evidence type="ECO:0000313" key="5">
    <source>
        <dbReference type="Proteomes" id="UP001159363"/>
    </source>
</evidence>
<name>A0ABQ9IK24_9NEOP</name>
<dbReference type="InterPro" id="IPR009057">
    <property type="entry name" value="Homeodomain-like_sf"/>
</dbReference>
<feature type="compositionally biased region" description="Low complexity" evidence="2">
    <location>
        <begin position="267"/>
        <end position="287"/>
    </location>
</feature>
<dbReference type="Gene3D" id="1.10.10.60">
    <property type="entry name" value="Homeodomain-like"/>
    <property type="match status" value="1"/>
</dbReference>
<evidence type="ECO:0000256" key="2">
    <source>
        <dbReference type="SAM" id="MobiDB-lite"/>
    </source>
</evidence>
<keyword evidence="5" id="KW-1185">Reference proteome</keyword>
<dbReference type="InterPro" id="IPR007889">
    <property type="entry name" value="HTH_Psq"/>
</dbReference>
<sequence>MCERAPIGASKHVPKFLDDIRMVGVSGFTWKIKGAANSMVKAWMEEKQSYWHRIMRSGVGAKRAAPPPLPDKSFQLNFSKQFCRLPEIVLFTKMEANGKVSPGKSILMQARGETEGAVQIGYAQQSFMGKLQATLMPDASCHDLKQYCLRALKLCFGNLVPRWRCDSGTVHNIGQFCRTSTGPALALTSQQGKPIRIQNGTDQHRTSNPPVHVAGPYEVANFTNGKFLCFDDNEGCIRYFSNTIHLWKHIRQAPCKSSLNQPPLAANTTTKSTDRSNSNTDNYDNNDCPNCSGGHVETSESHGETSKDFDGTSEDFGETSENYSETTSAHKNVLSLHATVVRNMCNLRANSSVTGKVLKDVISETEALLCETVKHLKRNVKEFFAARSMLRDDDVQDLMLCFDLENPFEGLSTTDRQIAALKETFNYIEPIEIPLCHHIDSVPGSKIGKQKVKHVYETCQYMPSPSIAGVTADSALHKSKYFDMTSNYVFYIMHDMLEGICQFELKQVIHQYIFFQALFSVELLNARINSFRYGIPEGKNKPSAYFSASSLRNMKDHSIKQKAMQTCYPPDEAKKEVAIQLVREFPILKDVSDATGEGYLHEAAAPKFLSWFGAFFVPRLLKMVETERPDLFRKLADASFHMLIVNITRGWQNVIVKVASSSNAGAGKRKAIDVNTKFEIVKACEEGSVSKTEVCRHFGFSSSTLFTILKNKDKIKDVGIKHKH</sequence>
<feature type="compositionally biased region" description="Basic and acidic residues" evidence="2">
    <location>
        <begin position="297"/>
        <end position="310"/>
    </location>
</feature>
<comment type="caution">
    <text evidence="4">The sequence shown here is derived from an EMBL/GenBank/DDBJ whole genome shotgun (WGS) entry which is preliminary data.</text>
</comment>
<proteinExistence type="predicted"/>
<dbReference type="EMBL" id="JARBHB010000001">
    <property type="protein sequence ID" value="KAJ8896530.1"/>
    <property type="molecule type" value="Genomic_DNA"/>
</dbReference>
<reference evidence="4 5" key="1">
    <citation type="submission" date="2023-02" db="EMBL/GenBank/DDBJ databases">
        <title>LHISI_Scaffold_Assembly.</title>
        <authorList>
            <person name="Stuart O.P."/>
            <person name="Cleave R."/>
            <person name="Magrath M.J.L."/>
            <person name="Mikheyev A.S."/>
        </authorList>
    </citation>
    <scope>NUCLEOTIDE SEQUENCE [LARGE SCALE GENOMIC DNA]</scope>
    <source>
        <strain evidence="4">Daus_M_001</strain>
        <tissue evidence="4">Leg muscle</tissue>
    </source>
</reference>
<evidence type="ECO:0000256" key="1">
    <source>
        <dbReference type="ARBA" id="ARBA00004123"/>
    </source>
</evidence>
<evidence type="ECO:0000313" key="4">
    <source>
        <dbReference type="EMBL" id="KAJ8896530.1"/>
    </source>
</evidence>
<gene>
    <name evidence="4" type="ORF">PR048_001874</name>
</gene>
<dbReference type="Proteomes" id="UP001159363">
    <property type="component" value="Chromosome 1"/>
</dbReference>
<feature type="region of interest" description="Disordered" evidence="2">
    <location>
        <begin position="258"/>
        <end position="324"/>
    </location>
</feature>
<protein>
    <recommendedName>
        <fullName evidence="3">HTH psq-type domain-containing protein</fullName>
    </recommendedName>
</protein>
<organism evidence="4 5">
    <name type="scientific">Dryococelus australis</name>
    <dbReference type="NCBI Taxonomy" id="614101"/>
    <lineage>
        <taxon>Eukaryota</taxon>
        <taxon>Metazoa</taxon>
        <taxon>Ecdysozoa</taxon>
        <taxon>Arthropoda</taxon>
        <taxon>Hexapoda</taxon>
        <taxon>Insecta</taxon>
        <taxon>Pterygota</taxon>
        <taxon>Neoptera</taxon>
        <taxon>Polyneoptera</taxon>
        <taxon>Phasmatodea</taxon>
        <taxon>Verophasmatodea</taxon>
        <taxon>Anareolatae</taxon>
        <taxon>Phasmatidae</taxon>
        <taxon>Eurycanthinae</taxon>
        <taxon>Dryococelus</taxon>
    </lineage>
</organism>
<dbReference type="Pfam" id="PF04218">
    <property type="entry name" value="CENP-B_N"/>
    <property type="match status" value="1"/>
</dbReference>
<feature type="domain" description="HTH psq-type" evidence="3">
    <location>
        <begin position="674"/>
        <end position="715"/>
    </location>
</feature>
<dbReference type="SUPFAM" id="SSF46689">
    <property type="entry name" value="Homeodomain-like"/>
    <property type="match status" value="1"/>
</dbReference>